<keyword evidence="1" id="KW-0812">Transmembrane</keyword>
<dbReference type="AlphaFoldDB" id="A0A1J1ITF3"/>
<evidence type="ECO:0000313" key="2">
    <source>
        <dbReference type="EMBL" id="CRL03517.1"/>
    </source>
</evidence>
<reference evidence="2 3" key="1">
    <citation type="submission" date="2015-04" db="EMBL/GenBank/DDBJ databases">
        <authorList>
            <person name="Syromyatnikov M.Y."/>
            <person name="Popov V.N."/>
        </authorList>
    </citation>
    <scope>NUCLEOTIDE SEQUENCE [LARGE SCALE GENOMIC DNA]</scope>
</reference>
<organism evidence="2 3">
    <name type="scientific">Clunio marinus</name>
    <dbReference type="NCBI Taxonomy" id="568069"/>
    <lineage>
        <taxon>Eukaryota</taxon>
        <taxon>Metazoa</taxon>
        <taxon>Ecdysozoa</taxon>
        <taxon>Arthropoda</taxon>
        <taxon>Hexapoda</taxon>
        <taxon>Insecta</taxon>
        <taxon>Pterygota</taxon>
        <taxon>Neoptera</taxon>
        <taxon>Endopterygota</taxon>
        <taxon>Diptera</taxon>
        <taxon>Nematocera</taxon>
        <taxon>Chironomoidea</taxon>
        <taxon>Chironomidae</taxon>
        <taxon>Clunio</taxon>
    </lineage>
</organism>
<gene>
    <name evidence="2" type="ORF">CLUMA_CG016820</name>
</gene>
<protein>
    <submittedName>
        <fullName evidence="2">CLUMA_CG016820, isoform A</fullName>
    </submittedName>
</protein>
<keyword evidence="3" id="KW-1185">Reference proteome</keyword>
<evidence type="ECO:0000256" key="1">
    <source>
        <dbReference type="SAM" id="Phobius"/>
    </source>
</evidence>
<dbReference type="EMBL" id="CVRI01000059">
    <property type="protein sequence ID" value="CRL03517.1"/>
    <property type="molecule type" value="Genomic_DNA"/>
</dbReference>
<dbReference type="Proteomes" id="UP000183832">
    <property type="component" value="Unassembled WGS sequence"/>
</dbReference>
<evidence type="ECO:0000313" key="3">
    <source>
        <dbReference type="Proteomes" id="UP000183832"/>
    </source>
</evidence>
<name>A0A1J1ITF3_9DIPT</name>
<accession>A0A1J1ITF3</accession>
<keyword evidence="1" id="KW-1133">Transmembrane helix</keyword>
<feature type="transmembrane region" description="Helical" evidence="1">
    <location>
        <begin position="40"/>
        <end position="57"/>
    </location>
</feature>
<sequence length="238" mass="28169">MVEEIFTRIILFFDVLTKPKTSFECLLCLKPYKIFMLIKSNVQVLMFFFMICLIFHIEKSQQPLENCNLSGSKIMYFRQNVEDNSKAFRPGHKTFFQLIEGGKGKCQFEKSAEHKSFSLLILRQLSVVKWRNKKQITAKVKLQIPTHMSESYKWFQGMLKFILSVRVYMTLLKFKDKYEYFPDASLNICHACRSILASIETIIQFCLVFMNTQKHRNFFFPFLPSPLTWLPLMMSAKE</sequence>
<keyword evidence="1" id="KW-0472">Membrane</keyword>
<proteinExistence type="predicted"/>